<dbReference type="PANTHER" id="PTHR33910:SF1">
    <property type="entry name" value="PROTEIN TRANSLOCASE SUBUNIT SECE"/>
    <property type="match status" value="1"/>
</dbReference>
<accession>A0A926D6R0</accession>
<dbReference type="InterPro" id="IPR001901">
    <property type="entry name" value="Translocase_SecE/Sec61-g"/>
</dbReference>
<keyword evidence="8 9" id="KW-0472">Membrane</keyword>
<evidence type="ECO:0000256" key="8">
    <source>
        <dbReference type="ARBA" id="ARBA00023136"/>
    </source>
</evidence>
<dbReference type="Proteomes" id="UP000623172">
    <property type="component" value="Unassembled WGS sequence"/>
</dbReference>
<dbReference type="InterPro" id="IPR038379">
    <property type="entry name" value="SecE_sf"/>
</dbReference>
<dbReference type="RefSeq" id="WP_249316587.1">
    <property type="nucleotide sequence ID" value="NZ_JACRSR010000003.1"/>
</dbReference>
<comment type="subunit">
    <text evidence="9">Component of the Sec protein translocase complex. Heterotrimer consisting of SecY, SecE and SecG subunits. The heterotrimers can form oligomers, although 1 heterotrimer is thought to be able to translocate proteins. Interacts with the ribosome. Interacts with SecDF, and other proteins may be involved. Interacts with SecA.</text>
</comment>
<comment type="function">
    <text evidence="9">Essential subunit of the Sec protein translocation channel SecYEG. Clamps together the 2 halves of SecY. May contact the channel plug during translocation.</text>
</comment>
<evidence type="ECO:0000313" key="10">
    <source>
        <dbReference type="EMBL" id="MBC8531869.1"/>
    </source>
</evidence>
<keyword evidence="4 9" id="KW-0812">Transmembrane</keyword>
<evidence type="ECO:0000256" key="2">
    <source>
        <dbReference type="ARBA" id="ARBA00022448"/>
    </source>
</evidence>
<dbReference type="AlphaFoldDB" id="A0A926D6R0"/>
<name>A0A926D6R0_9FIRM</name>
<evidence type="ECO:0000313" key="11">
    <source>
        <dbReference type="Proteomes" id="UP000623172"/>
    </source>
</evidence>
<reference evidence="10" key="1">
    <citation type="submission" date="2020-08" db="EMBL/GenBank/DDBJ databases">
        <title>Genome public.</title>
        <authorList>
            <person name="Liu C."/>
            <person name="Sun Q."/>
        </authorList>
    </citation>
    <scope>NUCLEOTIDE SEQUENCE</scope>
    <source>
        <strain evidence="10">NSJ-53</strain>
    </source>
</reference>
<comment type="similarity">
    <text evidence="9">Belongs to the SecE/SEC61-gamma family.</text>
</comment>
<evidence type="ECO:0000256" key="3">
    <source>
        <dbReference type="ARBA" id="ARBA00022475"/>
    </source>
</evidence>
<dbReference type="InterPro" id="IPR005807">
    <property type="entry name" value="SecE_bac"/>
</dbReference>
<keyword evidence="7 9" id="KW-0811">Translocation</keyword>
<evidence type="ECO:0000256" key="9">
    <source>
        <dbReference type="HAMAP-Rule" id="MF_00422"/>
    </source>
</evidence>
<dbReference type="GO" id="GO:0006605">
    <property type="term" value="P:protein targeting"/>
    <property type="evidence" value="ECO:0007669"/>
    <property type="project" value="UniProtKB-UniRule"/>
</dbReference>
<comment type="subcellular location">
    <subcellularLocation>
        <location evidence="9">Cell membrane</location>
        <topology evidence="9">Single-pass membrane protein</topology>
    </subcellularLocation>
    <subcellularLocation>
        <location evidence="1">Membrane</location>
    </subcellularLocation>
</comment>
<dbReference type="Gene3D" id="1.20.5.1030">
    <property type="entry name" value="Preprotein translocase secy subunit"/>
    <property type="match status" value="1"/>
</dbReference>
<dbReference type="GO" id="GO:0065002">
    <property type="term" value="P:intracellular protein transmembrane transport"/>
    <property type="evidence" value="ECO:0007669"/>
    <property type="project" value="UniProtKB-UniRule"/>
</dbReference>
<keyword evidence="5 9" id="KW-0653">Protein transport</keyword>
<dbReference type="PROSITE" id="PS01067">
    <property type="entry name" value="SECE_SEC61G"/>
    <property type="match status" value="1"/>
</dbReference>
<sequence length="84" mass="9715">MAKVDKVVVEKAKSGKPAKKKKERRFHPIRFFKEMFFELKKVTWPTRKELVNYTLAVVAFMILMAIVIGVVDWGFGSLLKLITS</sequence>
<evidence type="ECO:0000256" key="4">
    <source>
        <dbReference type="ARBA" id="ARBA00022692"/>
    </source>
</evidence>
<keyword evidence="3 9" id="KW-1003">Cell membrane</keyword>
<protein>
    <recommendedName>
        <fullName evidence="9">Protein translocase subunit SecE</fullName>
    </recommendedName>
</protein>
<dbReference type="Pfam" id="PF00584">
    <property type="entry name" value="SecE"/>
    <property type="match status" value="1"/>
</dbReference>
<dbReference type="GO" id="GO:0043952">
    <property type="term" value="P:protein transport by the Sec complex"/>
    <property type="evidence" value="ECO:0007669"/>
    <property type="project" value="UniProtKB-UniRule"/>
</dbReference>
<dbReference type="GO" id="GO:0009306">
    <property type="term" value="P:protein secretion"/>
    <property type="evidence" value="ECO:0007669"/>
    <property type="project" value="UniProtKB-UniRule"/>
</dbReference>
<dbReference type="PANTHER" id="PTHR33910">
    <property type="entry name" value="PROTEIN TRANSLOCASE SUBUNIT SECE"/>
    <property type="match status" value="1"/>
</dbReference>
<evidence type="ECO:0000256" key="7">
    <source>
        <dbReference type="ARBA" id="ARBA00023010"/>
    </source>
</evidence>
<dbReference type="GO" id="GO:0008320">
    <property type="term" value="F:protein transmembrane transporter activity"/>
    <property type="evidence" value="ECO:0007669"/>
    <property type="project" value="UniProtKB-UniRule"/>
</dbReference>
<organism evidence="10 11">
    <name type="scientific">Gehongia tenuis</name>
    <dbReference type="NCBI Taxonomy" id="2763655"/>
    <lineage>
        <taxon>Bacteria</taxon>
        <taxon>Bacillati</taxon>
        <taxon>Bacillota</taxon>
        <taxon>Clostridia</taxon>
        <taxon>Christensenellales</taxon>
        <taxon>Christensenellaceae</taxon>
        <taxon>Gehongia</taxon>
    </lineage>
</organism>
<dbReference type="GO" id="GO:0005886">
    <property type="term" value="C:plasma membrane"/>
    <property type="evidence" value="ECO:0007669"/>
    <property type="project" value="UniProtKB-SubCell"/>
</dbReference>
<gene>
    <name evidence="9 10" type="primary">secE</name>
    <name evidence="10" type="ORF">H8696_08420</name>
</gene>
<evidence type="ECO:0000256" key="5">
    <source>
        <dbReference type="ARBA" id="ARBA00022927"/>
    </source>
</evidence>
<dbReference type="HAMAP" id="MF_00422">
    <property type="entry name" value="SecE"/>
    <property type="match status" value="1"/>
</dbReference>
<keyword evidence="6 9" id="KW-1133">Transmembrane helix</keyword>
<evidence type="ECO:0000256" key="1">
    <source>
        <dbReference type="ARBA" id="ARBA00004370"/>
    </source>
</evidence>
<evidence type="ECO:0000256" key="6">
    <source>
        <dbReference type="ARBA" id="ARBA00022989"/>
    </source>
</evidence>
<feature type="transmembrane region" description="Helical" evidence="9">
    <location>
        <begin position="50"/>
        <end position="71"/>
    </location>
</feature>
<proteinExistence type="inferred from homology"/>
<keyword evidence="11" id="KW-1185">Reference proteome</keyword>
<comment type="caution">
    <text evidence="10">The sequence shown here is derived from an EMBL/GenBank/DDBJ whole genome shotgun (WGS) entry which is preliminary data.</text>
</comment>
<dbReference type="NCBIfam" id="TIGR00964">
    <property type="entry name" value="secE_bact"/>
    <property type="match status" value="1"/>
</dbReference>
<keyword evidence="2 9" id="KW-0813">Transport</keyword>
<dbReference type="EMBL" id="JACRSR010000003">
    <property type="protein sequence ID" value="MBC8531869.1"/>
    <property type="molecule type" value="Genomic_DNA"/>
</dbReference>